<evidence type="ECO:0000256" key="9">
    <source>
        <dbReference type="SAM" id="SignalP"/>
    </source>
</evidence>
<dbReference type="InterPro" id="IPR035070">
    <property type="entry name" value="Streptogrisin_prodomain"/>
</dbReference>
<feature type="signal peptide" evidence="9">
    <location>
        <begin position="1"/>
        <end position="25"/>
    </location>
</feature>
<evidence type="ECO:0000256" key="3">
    <source>
        <dbReference type="ARBA" id="ARBA00022729"/>
    </source>
</evidence>
<sequence>MISKKALVGVAALAVSALGVPAANAAQPGTAEFAQAQSTAINQAEQVSDALGTSTGGYYLDGTTAVVTVLDSAAAKAVQSHGLVARTVKHSLATLNSAKASLDAITDVPQTAWGIDPVSNQVVVTIYDAASKASRDKVTAAAQRLGDTARIEHQTGRLELHIADGDAIRNSQGRCSLGFNVKQGSTPYLLTAGHCTNLGGTWSGGDVTGARIVHSDCPGADSGLLTRPNGTGPGRINTGQAITSAGKPTVGQRMQKQGSTTGGGSGQITSVDQTVNFDVGVLRHEFGTTAHTDHGDSGGPAYSGSVGLGTLSGGNTTVSYFYPLQLELQSYGLTLA</sequence>
<evidence type="ECO:0000256" key="6">
    <source>
        <dbReference type="ARBA" id="ARBA00023145"/>
    </source>
</evidence>
<dbReference type="InterPro" id="IPR043504">
    <property type="entry name" value="Peptidase_S1_PA_chymotrypsin"/>
</dbReference>
<keyword evidence="12" id="KW-1185">Reference proteome</keyword>
<dbReference type="PIRSF" id="PIRSF001134">
    <property type="entry name" value="Streptogrisin"/>
    <property type="match status" value="1"/>
</dbReference>
<comment type="caution">
    <text evidence="11">The sequence shown here is derived from an EMBL/GenBank/DDBJ whole genome shotgun (WGS) entry which is preliminary data.</text>
</comment>
<organism evidence="11 12">
    <name type="scientific">Kutzneria viridogrisea</name>
    <dbReference type="NCBI Taxonomy" id="47990"/>
    <lineage>
        <taxon>Bacteria</taxon>
        <taxon>Bacillati</taxon>
        <taxon>Actinomycetota</taxon>
        <taxon>Actinomycetes</taxon>
        <taxon>Pseudonocardiales</taxon>
        <taxon>Pseudonocardiaceae</taxon>
        <taxon>Kutzneria</taxon>
    </lineage>
</organism>
<evidence type="ECO:0000259" key="10">
    <source>
        <dbReference type="Pfam" id="PF02983"/>
    </source>
</evidence>
<evidence type="ECO:0000313" key="12">
    <source>
        <dbReference type="Proteomes" id="UP000517916"/>
    </source>
</evidence>
<evidence type="ECO:0000256" key="8">
    <source>
        <dbReference type="SAM" id="MobiDB-lite"/>
    </source>
</evidence>
<keyword evidence="7" id="KW-1015">Disulfide bond</keyword>
<dbReference type="InterPro" id="IPR001316">
    <property type="entry name" value="Pept_S1A_streptogrisin"/>
</dbReference>
<evidence type="ECO:0000256" key="2">
    <source>
        <dbReference type="ARBA" id="ARBA00022670"/>
    </source>
</evidence>
<dbReference type="Proteomes" id="UP000517916">
    <property type="component" value="Unassembled WGS sequence"/>
</dbReference>
<dbReference type="InterPro" id="IPR004236">
    <property type="entry name" value="Pept_S1_alpha_lytic"/>
</dbReference>
<dbReference type="Gene3D" id="2.40.10.10">
    <property type="entry name" value="Trypsin-like serine proteases"/>
    <property type="match status" value="2"/>
</dbReference>
<dbReference type="CDD" id="cd21112">
    <property type="entry name" value="alphaLP-like"/>
    <property type="match status" value="1"/>
</dbReference>
<keyword evidence="6" id="KW-0865">Zymogen</keyword>
<dbReference type="InterPro" id="IPR009003">
    <property type="entry name" value="Peptidase_S1_PA"/>
</dbReference>
<dbReference type="RefSeq" id="WP_182839834.1">
    <property type="nucleotide sequence ID" value="NZ_BAAABQ010000025.1"/>
</dbReference>
<feature type="region of interest" description="Disordered" evidence="8">
    <location>
        <begin position="246"/>
        <end position="269"/>
    </location>
</feature>
<keyword evidence="4 11" id="KW-0378">Hydrolase</keyword>
<feature type="chain" id="PRO_5047090962" evidence="9">
    <location>
        <begin position="26"/>
        <end position="336"/>
    </location>
</feature>
<dbReference type="EC" id="3.4.21.-" evidence="11"/>
<dbReference type="Pfam" id="PF02983">
    <property type="entry name" value="Pro_Al_protease"/>
    <property type="match status" value="1"/>
</dbReference>
<protein>
    <submittedName>
        <fullName evidence="11">Streptogrisin D</fullName>
        <ecNumber evidence="11">3.4.21.-</ecNumber>
    </submittedName>
</protein>
<evidence type="ECO:0000256" key="4">
    <source>
        <dbReference type="ARBA" id="ARBA00022801"/>
    </source>
</evidence>
<keyword evidence="5" id="KW-0720">Serine protease</keyword>
<proteinExistence type="inferred from homology"/>
<comment type="similarity">
    <text evidence="1">Belongs to the peptidase S1 family.</text>
</comment>
<keyword evidence="2" id="KW-0645">Protease</keyword>
<evidence type="ECO:0000256" key="1">
    <source>
        <dbReference type="ARBA" id="ARBA00007664"/>
    </source>
</evidence>
<dbReference type="EMBL" id="JACJID010000006">
    <property type="protein sequence ID" value="MBA8930419.1"/>
    <property type="molecule type" value="Genomic_DNA"/>
</dbReference>
<evidence type="ECO:0000256" key="7">
    <source>
        <dbReference type="ARBA" id="ARBA00023157"/>
    </source>
</evidence>
<evidence type="ECO:0000256" key="5">
    <source>
        <dbReference type="ARBA" id="ARBA00022825"/>
    </source>
</evidence>
<dbReference type="PRINTS" id="PR00861">
    <property type="entry name" value="ALYTICPTASE"/>
</dbReference>
<keyword evidence="3 9" id="KW-0732">Signal</keyword>
<dbReference type="SUPFAM" id="SSF50494">
    <property type="entry name" value="Trypsin-like serine proteases"/>
    <property type="match status" value="1"/>
</dbReference>
<dbReference type="Gene3D" id="3.30.300.50">
    <property type="match status" value="1"/>
</dbReference>
<evidence type="ECO:0000313" key="11">
    <source>
        <dbReference type="EMBL" id="MBA8930419.1"/>
    </source>
</evidence>
<gene>
    <name evidence="11" type="ORF">BC739_007652</name>
</gene>
<dbReference type="GO" id="GO:0016787">
    <property type="term" value="F:hydrolase activity"/>
    <property type="evidence" value="ECO:0007669"/>
    <property type="project" value="UniProtKB-KW"/>
</dbReference>
<feature type="domain" description="Peptidase S1A alpha-lytic prodomain" evidence="10">
    <location>
        <begin position="90"/>
        <end position="145"/>
    </location>
</feature>
<reference evidence="11 12" key="1">
    <citation type="submission" date="2020-08" db="EMBL/GenBank/DDBJ databases">
        <title>Genomic Encyclopedia of Archaeal and Bacterial Type Strains, Phase II (KMG-II): from individual species to whole genera.</title>
        <authorList>
            <person name="Goeker M."/>
        </authorList>
    </citation>
    <scope>NUCLEOTIDE SEQUENCE [LARGE SCALE GENOMIC DNA]</scope>
    <source>
        <strain evidence="11 12">DSM 43850</strain>
    </source>
</reference>
<name>A0ABR6BU57_9PSEU</name>
<accession>A0ABR6BU57</accession>